<evidence type="ECO:0000313" key="1">
    <source>
        <dbReference type="EMBL" id="CAA9269017.1"/>
    </source>
</evidence>
<dbReference type="EMBL" id="CADCTK010000634">
    <property type="protein sequence ID" value="CAA9269017.1"/>
    <property type="molecule type" value="Genomic_DNA"/>
</dbReference>
<gene>
    <name evidence="1" type="ORF">AVDCRST_MAG26-2721</name>
</gene>
<organism evidence="1">
    <name type="scientific">uncultured Chloroflexia bacterium</name>
    <dbReference type="NCBI Taxonomy" id="1672391"/>
    <lineage>
        <taxon>Bacteria</taxon>
        <taxon>Bacillati</taxon>
        <taxon>Chloroflexota</taxon>
        <taxon>Chloroflexia</taxon>
        <taxon>environmental samples</taxon>
    </lineage>
</organism>
<protein>
    <submittedName>
        <fullName evidence="1">Uncharacterized protein</fullName>
    </submittedName>
</protein>
<sequence>MRDTDRWERRSRAIEVSMTKRVCETNQVV</sequence>
<accession>A0A6J4J673</accession>
<name>A0A6J4J673_9CHLR</name>
<reference evidence="1" key="1">
    <citation type="submission" date="2020-02" db="EMBL/GenBank/DDBJ databases">
        <authorList>
            <person name="Meier V. D."/>
        </authorList>
    </citation>
    <scope>NUCLEOTIDE SEQUENCE</scope>
    <source>
        <strain evidence="1">AVDCRST_MAG26</strain>
    </source>
</reference>
<proteinExistence type="predicted"/>
<dbReference type="AlphaFoldDB" id="A0A6J4J673"/>